<dbReference type="PANTHER" id="PTHR30273">
    <property type="entry name" value="PERIPLASMIC SIGNAL SENSOR AND SIGMA FACTOR ACTIVATOR FECR-RELATED"/>
    <property type="match status" value="1"/>
</dbReference>
<evidence type="ECO:0000313" key="3">
    <source>
        <dbReference type="EMBL" id="MDC7694343.1"/>
    </source>
</evidence>
<dbReference type="Pfam" id="PF04773">
    <property type="entry name" value="FecR"/>
    <property type="match status" value="1"/>
</dbReference>
<reference evidence="3 4" key="1">
    <citation type="submission" date="2023-01" db="EMBL/GenBank/DDBJ databases">
        <title>Novel species of the genus Asticcacaulis isolated from rivers.</title>
        <authorList>
            <person name="Lu H."/>
        </authorList>
    </citation>
    <scope>NUCLEOTIDE SEQUENCE [LARGE SCALE GENOMIC DNA]</scope>
    <source>
        <strain evidence="3 4">DXS10W</strain>
    </source>
</reference>
<dbReference type="InterPro" id="IPR012373">
    <property type="entry name" value="Ferrdict_sens_TM"/>
</dbReference>
<evidence type="ECO:0000259" key="1">
    <source>
        <dbReference type="Pfam" id="PF04773"/>
    </source>
</evidence>
<gene>
    <name evidence="3" type="ORF">PQU94_08620</name>
</gene>
<sequence>MSQSHTPATEIEDEALAWVLRVHGDEVRDADIEALTLWQAQSDAHLAAYDRAERLWLLTSPISDVEPRPDVPNPTAENVIKFSDFTRRSQPSKAPAIKTSWVAAAAACLVLALGVPVYLTTRPVKPEIYETQRGETRWVSLKDGSRVHLNSDTRLSVRMARNERRLTLEKGELALTVVHDANKPFRVEAGQTALWDVGTEFNVLRHAGRVSVTVKSGAVSVTPATAKVMDLNTVLRPGDQAVVDEASGHIRRQTVDPAQVLAWQDGHVVYVDRPLTEVAEDLGRYFDRPLKVDKGAEKIRLTAVLPIDSEASVVSRLQAFAPIRVRVAKDALYLEPRHDDRPAR</sequence>
<dbReference type="InterPro" id="IPR032623">
    <property type="entry name" value="FecR_N"/>
</dbReference>
<dbReference type="PANTHER" id="PTHR30273:SF2">
    <property type="entry name" value="PROTEIN FECR"/>
    <property type="match status" value="1"/>
</dbReference>
<protein>
    <submittedName>
        <fullName evidence="3">FecR domain-containing protein</fullName>
    </submittedName>
</protein>
<comment type="caution">
    <text evidence="3">The sequence shown here is derived from an EMBL/GenBank/DDBJ whole genome shotgun (WGS) entry which is preliminary data.</text>
</comment>
<dbReference type="InterPro" id="IPR006860">
    <property type="entry name" value="FecR"/>
</dbReference>
<evidence type="ECO:0000259" key="2">
    <source>
        <dbReference type="Pfam" id="PF16220"/>
    </source>
</evidence>
<evidence type="ECO:0000313" key="4">
    <source>
        <dbReference type="Proteomes" id="UP001216595"/>
    </source>
</evidence>
<dbReference type="Gene3D" id="2.60.120.1440">
    <property type="match status" value="1"/>
</dbReference>
<dbReference type="EMBL" id="JAQQKW010000004">
    <property type="protein sequence ID" value="MDC7694343.1"/>
    <property type="molecule type" value="Genomic_DNA"/>
</dbReference>
<name>A0ABT5IDV1_9CAUL</name>
<keyword evidence="4" id="KW-1185">Reference proteome</keyword>
<accession>A0ABT5IDV1</accession>
<dbReference type="Proteomes" id="UP001216595">
    <property type="component" value="Unassembled WGS sequence"/>
</dbReference>
<feature type="domain" description="FecR N-terminal" evidence="2">
    <location>
        <begin position="13"/>
        <end position="55"/>
    </location>
</feature>
<dbReference type="Gene3D" id="3.55.50.30">
    <property type="match status" value="1"/>
</dbReference>
<dbReference type="Pfam" id="PF16220">
    <property type="entry name" value="DUF4880"/>
    <property type="match status" value="1"/>
</dbReference>
<feature type="domain" description="FecR protein" evidence="1">
    <location>
        <begin position="129"/>
        <end position="219"/>
    </location>
</feature>
<dbReference type="PIRSF" id="PIRSF018266">
    <property type="entry name" value="FecR"/>
    <property type="match status" value="1"/>
</dbReference>
<dbReference type="RefSeq" id="WP_272741055.1">
    <property type="nucleotide sequence ID" value="NZ_JAQQKW010000004.1"/>
</dbReference>
<organism evidence="3 4">
    <name type="scientific">Asticcacaulis currens</name>
    <dbReference type="NCBI Taxonomy" id="2984210"/>
    <lineage>
        <taxon>Bacteria</taxon>
        <taxon>Pseudomonadati</taxon>
        <taxon>Pseudomonadota</taxon>
        <taxon>Alphaproteobacteria</taxon>
        <taxon>Caulobacterales</taxon>
        <taxon>Caulobacteraceae</taxon>
        <taxon>Asticcacaulis</taxon>
    </lineage>
</organism>
<proteinExistence type="predicted"/>